<organismHost>
    <name type="scientific">Phacochoerus aethiopicus</name>
    <name type="common">Warthog</name>
    <dbReference type="NCBI Taxonomy" id="85517"/>
</organismHost>
<protein>
    <submittedName>
        <fullName evidence="1">PJ328L</fullName>
    </submittedName>
</protein>
<organism evidence="1 2">
    <name type="scientific">African swine fever virus</name>
    <name type="common">ASFV</name>
    <dbReference type="NCBI Taxonomy" id="10497"/>
    <lineage>
        <taxon>Viruses</taxon>
        <taxon>Varidnaviria</taxon>
        <taxon>Bamfordvirae</taxon>
        <taxon>Nucleocytoviricota</taxon>
        <taxon>Pokkesviricetes</taxon>
        <taxon>Asfuvirales</taxon>
        <taxon>Asfarviridae</taxon>
        <taxon>Asfivirus</taxon>
        <taxon>Asfivirus haemorrhagiae</taxon>
    </lineage>
</organism>
<dbReference type="EMBL" id="MN913970">
    <property type="protein sequence ID" value="QID21160.1"/>
    <property type="molecule type" value="Genomic_DNA"/>
</dbReference>
<evidence type="ECO:0000313" key="1">
    <source>
        <dbReference type="EMBL" id="QID21160.1"/>
    </source>
</evidence>
<evidence type="ECO:0000313" key="2">
    <source>
        <dbReference type="Proteomes" id="UP000500872"/>
    </source>
</evidence>
<organismHost>
    <name type="scientific">Ornithodoros moubata</name>
    <name type="common">Soft tick</name>
    <name type="synonym">Argasid tick</name>
    <dbReference type="NCBI Taxonomy" id="6938"/>
</organismHost>
<organismHost>
    <name type="scientific">Ornithodoros</name>
    <name type="common">relapsing fever ticks</name>
    <dbReference type="NCBI Taxonomy" id="6937"/>
</organismHost>
<organismHost>
    <name type="scientific">Sus scrofa</name>
    <name type="common">Pig</name>
    <dbReference type="NCBI Taxonomy" id="9823"/>
</organismHost>
<organismHost>
    <name type="scientific">Phacochoerus africanus</name>
    <name type="common">Warthog</name>
    <dbReference type="NCBI Taxonomy" id="41426"/>
</organismHost>
<accession>A0A6G6AHI2</accession>
<reference evidence="2" key="1">
    <citation type="submission" date="2020-01" db="EMBL/GenBank/DDBJ databases">
        <authorList>
            <person name="Chastagner A."/>
            <person name="Le Potier M.-F."/>
            <person name="Pereira de Oliveira R."/>
        </authorList>
    </citation>
    <scope>NUCLEOTIDE SEQUENCE [LARGE SCALE GENOMIC DNA]</scope>
    <source>
        <strain evidence="2">Liv13/33</strain>
    </source>
</reference>
<dbReference type="Proteomes" id="UP000500872">
    <property type="component" value="Segment"/>
</dbReference>
<proteinExistence type="predicted"/>
<sequence>MQSLFNIALKALTLKNHVEFLKRDKKILTHLGLCCKNYDLIHKCSECGNICPNGQQHGACININYLLIYAVKRDNYMLAYRLLCWGANEKFAHYFRRPLPNLKPLLPKKELTPKDIKQLAYEHFHSDSELITVFEIFRKCRNINDCLEFFYKKNLEFEIYFARLHVYSKTFYRKSWYWFCIFMAVKHSMEQALKKITKTYIPTFYNKTTLNLVLFLSACFYENVEWMKSFFYKANKKYSKGC</sequence>
<name>A0A6G6AHI2_ASF</name>
<organismHost>
    <name type="scientific">Potamochoerus larvatus</name>
    <name type="common">Bushpig</name>
    <dbReference type="NCBI Taxonomy" id="273792"/>
</organismHost>